<comment type="caution">
    <text evidence="2">The sequence shown here is derived from an EMBL/GenBank/DDBJ whole genome shotgun (WGS) entry which is preliminary data.</text>
</comment>
<proteinExistence type="predicted"/>
<dbReference type="RefSeq" id="XP_067920719.1">
    <property type="nucleotide sequence ID" value="XM_068067305.1"/>
</dbReference>
<dbReference type="VEuPathDB" id="ToxoDB:CSUI_007155"/>
<evidence type="ECO:0000313" key="3">
    <source>
        <dbReference type="Proteomes" id="UP000221165"/>
    </source>
</evidence>
<dbReference type="GeneID" id="94430516"/>
<accession>A0A2C6KNA2</accession>
<evidence type="ECO:0000313" key="2">
    <source>
        <dbReference type="EMBL" id="PHJ19017.1"/>
    </source>
</evidence>
<keyword evidence="3" id="KW-1185">Reference proteome</keyword>
<dbReference type="Proteomes" id="UP000221165">
    <property type="component" value="Unassembled WGS sequence"/>
</dbReference>
<gene>
    <name evidence="2" type="ORF">CSUI_007155</name>
</gene>
<protein>
    <submittedName>
        <fullName evidence="2">Uncharacterized protein</fullName>
    </submittedName>
</protein>
<dbReference type="AlphaFoldDB" id="A0A2C6KNA2"/>
<sequence length="51" mass="5748">MREILGSSRLSSKPKRKTPRKSFLPLRWVRGIGIVNGRPGSQLDSHEDCCP</sequence>
<evidence type="ECO:0000256" key="1">
    <source>
        <dbReference type="SAM" id="MobiDB-lite"/>
    </source>
</evidence>
<name>A0A2C6KNA2_9APIC</name>
<feature type="region of interest" description="Disordered" evidence="1">
    <location>
        <begin position="1"/>
        <end position="22"/>
    </location>
</feature>
<dbReference type="EMBL" id="MIGC01003716">
    <property type="protein sequence ID" value="PHJ19017.1"/>
    <property type="molecule type" value="Genomic_DNA"/>
</dbReference>
<organism evidence="2 3">
    <name type="scientific">Cystoisospora suis</name>
    <dbReference type="NCBI Taxonomy" id="483139"/>
    <lineage>
        <taxon>Eukaryota</taxon>
        <taxon>Sar</taxon>
        <taxon>Alveolata</taxon>
        <taxon>Apicomplexa</taxon>
        <taxon>Conoidasida</taxon>
        <taxon>Coccidia</taxon>
        <taxon>Eucoccidiorida</taxon>
        <taxon>Eimeriorina</taxon>
        <taxon>Sarcocystidae</taxon>
        <taxon>Cystoisospora</taxon>
    </lineage>
</organism>
<reference evidence="2 3" key="1">
    <citation type="journal article" date="2017" name="Int. J. Parasitol.">
        <title>The genome of the protozoan parasite Cystoisospora suis and a reverse vaccinology approach to identify vaccine candidates.</title>
        <authorList>
            <person name="Palmieri N."/>
            <person name="Shrestha A."/>
            <person name="Ruttkowski B."/>
            <person name="Beck T."/>
            <person name="Vogl C."/>
            <person name="Tomley F."/>
            <person name="Blake D.P."/>
            <person name="Joachim A."/>
        </authorList>
    </citation>
    <scope>NUCLEOTIDE SEQUENCE [LARGE SCALE GENOMIC DNA]</scope>
    <source>
        <strain evidence="2 3">Wien I</strain>
    </source>
</reference>